<sequence length="95" mass="11383">MKKPCVYILSSKKNGTLYIGVTSNLQKRIWQHKNKVVSGFTEDYRINTLVYFEQFDDMENAISREKVLKKWNRAWKVRLIEKNNPNWLDLYDGIL</sequence>
<evidence type="ECO:0000259" key="2">
    <source>
        <dbReference type="PROSITE" id="PS50164"/>
    </source>
</evidence>
<evidence type="ECO:0000313" key="4">
    <source>
        <dbReference type="Proteomes" id="UP000815846"/>
    </source>
</evidence>
<dbReference type="Gene3D" id="3.40.1440.10">
    <property type="entry name" value="GIY-YIG endonuclease"/>
    <property type="match status" value="1"/>
</dbReference>
<feature type="domain" description="GIY-YIG" evidence="2">
    <location>
        <begin position="2"/>
        <end position="78"/>
    </location>
</feature>
<dbReference type="Proteomes" id="UP000815846">
    <property type="component" value="Unassembled WGS sequence"/>
</dbReference>
<reference evidence="3 4" key="1">
    <citation type="submission" date="2019-08" db="EMBL/GenBank/DDBJ databases">
        <title>Microbe sample from Colwellia echini.</title>
        <authorList>
            <person name="Christiansen L."/>
            <person name="Pathiraja D."/>
            <person name="Schultz-Johansen M."/>
            <person name="Choi I.-G."/>
            <person name="Stougaard P."/>
        </authorList>
    </citation>
    <scope>NUCLEOTIDE SEQUENCE [LARGE SCALE GENOMIC DNA]</scope>
    <source>
        <strain evidence="3 4">A3</strain>
    </source>
</reference>
<dbReference type="PANTHER" id="PTHR34477">
    <property type="entry name" value="UPF0213 PROTEIN YHBQ"/>
    <property type="match status" value="1"/>
</dbReference>
<dbReference type="EMBL" id="PJAI02000016">
    <property type="protein sequence ID" value="TYK64930.1"/>
    <property type="molecule type" value="Genomic_DNA"/>
</dbReference>
<evidence type="ECO:0000256" key="1">
    <source>
        <dbReference type="ARBA" id="ARBA00007435"/>
    </source>
</evidence>
<comment type="caution">
    <text evidence="3">The sequence shown here is derived from an EMBL/GenBank/DDBJ whole genome shotgun (WGS) entry which is preliminary data.</text>
</comment>
<comment type="similarity">
    <text evidence="1">Belongs to the UPF0213 family.</text>
</comment>
<proteinExistence type="inferred from homology"/>
<dbReference type="InterPro" id="IPR050190">
    <property type="entry name" value="UPF0213_domain"/>
</dbReference>
<dbReference type="InterPro" id="IPR000305">
    <property type="entry name" value="GIY-YIG_endonuc"/>
</dbReference>
<dbReference type="PANTHER" id="PTHR34477:SF5">
    <property type="entry name" value="BSL5627 PROTEIN"/>
    <property type="match status" value="1"/>
</dbReference>
<dbReference type="InterPro" id="IPR035901">
    <property type="entry name" value="GIY-YIG_endonuc_sf"/>
</dbReference>
<name>A0ABY3MUQ9_9GAMM</name>
<evidence type="ECO:0000313" key="3">
    <source>
        <dbReference type="EMBL" id="TYK64930.1"/>
    </source>
</evidence>
<dbReference type="RefSeq" id="WP_101342710.1">
    <property type="nucleotide sequence ID" value="NZ_PJAI02000016.1"/>
</dbReference>
<accession>A0ABY3MUQ9</accession>
<gene>
    <name evidence="3" type="ORF">CWS31_013265</name>
</gene>
<dbReference type="PROSITE" id="PS50164">
    <property type="entry name" value="GIY_YIG"/>
    <property type="match status" value="1"/>
</dbReference>
<dbReference type="CDD" id="cd10448">
    <property type="entry name" value="GIY-YIG_unchar_3"/>
    <property type="match status" value="1"/>
</dbReference>
<dbReference type="SUPFAM" id="SSF82771">
    <property type="entry name" value="GIY-YIG endonuclease"/>
    <property type="match status" value="1"/>
</dbReference>
<protein>
    <submittedName>
        <fullName evidence="3">GIY-YIG nuclease family protein</fullName>
    </submittedName>
</protein>
<organism evidence="3 4">
    <name type="scientific">Colwellia echini</name>
    <dbReference type="NCBI Taxonomy" id="1982103"/>
    <lineage>
        <taxon>Bacteria</taxon>
        <taxon>Pseudomonadati</taxon>
        <taxon>Pseudomonadota</taxon>
        <taxon>Gammaproteobacteria</taxon>
        <taxon>Alteromonadales</taxon>
        <taxon>Colwelliaceae</taxon>
        <taxon>Colwellia</taxon>
    </lineage>
</organism>
<dbReference type="Pfam" id="PF01541">
    <property type="entry name" value="GIY-YIG"/>
    <property type="match status" value="1"/>
</dbReference>
<keyword evidence="4" id="KW-1185">Reference proteome</keyword>
<dbReference type="SMART" id="SM00465">
    <property type="entry name" value="GIYc"/>
    <property type="match status" value="1"/>
</dbReference>